<dbReference type="Proteomes" id="UP000295748">
    <property type="component" value="Chromosome"/>
</dbReference>
<reference evidence="2 3" key="1">
    <citation type="submission" date="2019-03" db="EMBL/GenBank/DDBJ databases">
        <authorList>
            <person name="Dong K."/>
        </authorList>
    </citation>
    <scope>NUCLEOTIDE SEQUENCE [LARGE SCALE GENOMIC DNA]</scope>
    <source>
        <strain evidence="3">dk512</strain>
    </source>
</reference>
<dbReference type="NCBIfam" id="NF033848">
    <property type="entry name" value="VgrG_rel"/>
    <property type="match status" value="1"/>
</dbReference>
<evidence type="ECO:0000259" key="1">
    <source>
        <dbReference type="Pfam" id="PF04717"/>
    </source>
</evidence>
<dbReference type="Gene3D" id="2.40.50.230">
    <property type="entry name" value="Gp5 N-terminal domain"/>
    <property type="match status" value="1"/>
</dbReference>
<gene>
    <name evidence="2" type="ORF">E4K62_11155</name>
</gene>
<dbReference type="EMBL" id="CP038266">
    <property type="protein sequence ID" value="QBR89192.1"/>
    <property type="molecule type" value="Genomic_DNA"/>
</dbReference>
<dbReference type="Pfam" id="PF04717">
    <property type="entry name" value="Phage_base_V"/>
    <property type="match status" value="1"/>
</dbReference>
<dbReference type="Pfam" id="PF05954">
    <property type="entry name" value="Phage_GPD"/>
    <property type="match status" value="1"/>
</dbReference>
<dbReference type="InterPro" id="IPR006531">
    <property type="entry name" value="Gp5/Vgr_OB"/>
</dbReference>
<dbReference type="SUPFAM" id="SSF69255">
    <property type="entry name" value="gp5 N-terminal domain-like"/>
    <property type="match status" value="1"/>
</dbReference>
<dbReference type="SUPFAM" id="SSF69279">
    <property type="entry name" value="Phage tail proteins"/>
    <property type="match status" value="1"/>
</dbReference>
<sequence>MHTEAYTSLLTVEVDGTPLPAELAGLLERGRITDASGLPDAFELDFVDSDGTLLQKASLRIGSVVRLIASANGPQPPEPLLTAEVTALEREDIGGSLRTRVRGADRSHRLLRNRHVAAYLDTTVADIVAIVVRRAGLSPGTISAPTAVLEHVAQDGVSDWVFLRRLADAAGCVFDVREGKLDFGPPPDAGDAPDGAEGARDDPVVLQYGVNTLYLRATVTSAEQVPEVQVRGWDAESKAAVVSTAAARTRSAELPDADPARLADGFGGSPYLSGNGSGTPADQDLLAAALADRIAGGFAEVEAHILGNPVIRCGTAIALTGFGAPFDGRYTATESVHDFDSRLGYTTTVVVSNASDRSLFGLVSASPAPADAPLPGVLQAVVTDTADPEQRGRVRLSFPTRSDDYVSGWARTVQPGAGDGRGWALLPEVGDEVLVAFDSGRFDRPVVLGNLYNGHDLPHGGWNTHVASGGRIERRSFTSRTGMRLEFVEAPGDERVELSTSDGTQKLTLTQTAERGIALLAEGPITITAKQDVAVSTSSGAVSIRGASVAIEATGALSVKGATLEVAATASADITGAQLTLAGAGATTVTSDGVTTVRGATVLIN</sequence>
<feature type="domain" description="Gp5/Type VI secretion system Vgr protein OB-fold" evidence="1">
    <location>
        <begin position="379"/>
        <end position="452"/>
    </location>
</feature>
<organism evidence="2 3">
    <name type="scientific">Microbacterium wangchenii</name>
    <dbReference type="NCBI Taxonomy" id="2541726"/>
    <lineage>
        <taxon>Bacteria</taxon>
        <taxon>Bacillati</taxon>
        <taxon>Actinomycetota</taxon>
        <taxon>Actinomycetes</taxon>
        <taxon>Micrococcales</taxon>
        <taxon>Microbacteriaceae</taxon>
        <taxon>Microbacterium</taxon>
    </lineage>
</organism>
<dbReference type="RefSeq" id="WP_135067449.1">
    <property type="nucleotide sequence ID" value="NZ_CP038266.1"/>
</dbReference>
<evidence type="ECO:0000313" key="2">
    <source>
        <dbReference type="EMBL" id="QBR89192.1"/>
    </source>
</evidence>
<dbReference type="InterPro" id="IPR047702">
    <property type="entry name" value="VgrG-rel"/>
</dbReference>
<dbReference type="InterPro" id="IPR037026">
    <property type="entry name" value="Vgr_OB-fold_dom_sf"/>
</dbReference>
<keyword evidence="3" id="KW-1185">Reference proteome</keyword>
<proteinExistence type="predicted"/>
<accession>A0ABX5STS2</accession>
<evidence type="ECO:0000313" key="3">
    <source>
        <dbReference type="Proteomes" id="UP000295748"/>
    </source>
</evidence>
<protein>
    <submittedName>
        <fullName evidence="2">Type IV secretion protein Rhs</fullName>
    </submittedName>
</protein>
<name>A0ABX5STS2_9MICO</name>